<keyword evidence="3" id="KW-0809">Transit peptide</keyword>
<dbReference type="RefSeq" id="XP_022258224.1">
    <property type="nucleotide sequence ID" value="XM_022402516.1"/>
</dbReference>
<dbReference type="InterPro" id="IPR052143">
    <property type="entry name" value="Mitoribosomal_bL36m"/>
</dbReference>
<evidence type="ECO:0000313" key="9">
    <source>
        <dbReference type="Proteomes" id="UP000694941"/>
    </source>
</evidence>
<keyword evidence="4" id="KW-0689">Ribosomal protein</keyword>
<dbReference type="InterPro" id="IPR000473">
    <property type="entry name" value="Ribosomal_bL36"/>
</dbReference>
<organism evidence="9 10">
    <name type="scientific">Limulus polyphemus</name>
    <name type="common">Atlantic horseshoe crab</name>
    <dbReference type="NCBI Taxonomy" id="6850"/>
    <lineage>
        <taxon>Eukaryota</taxon>
        <taxon>Metazoa</taxon>
        <taxon>Ecdysozoa</taxon>
        <taxon>Arthropoda</taxon>
        <taxon>Chelicerata</taxon>
        <taxon>Merostomata</taxon>
        <taxon>Xiphosura</taxon>
        <taxon>Limulidae</taxon>
        <taxon>Limulus</taxon>
    </lineage>
</organism>
<evidence type="ECO:0000313" key="10">
    <source>
        <dbReference type="RefSeq" id="XP_022258224.1"/>
    </source>
</evidence>
<evidence type="ECO:0000256" key="4">
    <source>
        <dbReference type="ARBA" id="ARBA00022980"/>
    </source>
</evidence>
<dbReference type="InterPro" id="IPR035977">
    <property type="entry name" value="Ribosomal_bL36_sp"/>
</dbReference>
<keyword evidence="6" id="KW-0687">Ribonucleoprotein</keyword>
<name>A0ABM1TQR8_LIMPO</name>
<protein>
    <recommendedName>
        <fullName evidence="7">Large ribosomal subunit protein bL36m</fullName>
    </recommendedName>
    <alternativeName>
        <fullName evidence="8">39S ribosomal protein L36, mitochondrial</fullName>
    </alternativeName>
</protein>
<accession>A0ABM1TQR8</accession>
<dbReference type="Proteomes" id="UP000694941">
    <property type="component" value="Unplaced"/>
</dbReference>
<gene>
    <name evidence="10" type="primary">LOC106474148</name>
</gene>
<evidence type="ECO:0000256" key="8">
    <source>
        <dbReference type="ARBA" id="ARBA00035411"/>
    </source>
</evidence>
<dbReference type="GeneID" id="106474148"/>
<keyword evidence="5" id="KW-0496">Mitochondrion</keyword>
<proteinExistence type="inferred from homology"/>
<dbReference type="SUPFAM" id="SSF57840">
    <property type="entry name" value="Ribosomal protein L36"/>
    <property type="match status" value="1"/>
</dbReference>
<dbReference type="Pfam" id="PF00444">
    <property type="entry name" value="Ribosomal_L36"/>
    <property type="match status" value="1"/>
</dbReference>
<keyword evidence="9" id="KW-1185">Reference proteome</keyword>
<sequence length="153" mass="17647">MEGLIPYRTIMLLSRCSSGSRWSCLNRLLGFSSNTSFLGGLDLGYQKSSFHVCCVQLPTHLGKNAGNLFSASVLENNLVLTKNIISPLIVPVRGFKDKDVLRLRCKDCYFKKIDDRWYVFCNSYGRHKQRQKLPDPRSYWIITHMTHGPRKKF</sequence>
<evidence type="ECO:0000256" key="1">
    <source>
        <dbReference type="ARBA" id="ARBA00004173"/>
    </source>
</evidence>
<reference evidence="10" key="1">
    <citation type="submission" date="2025-08" db="UniProtKB">
        <authorList>
            <consortium name="RefSeq"/>
        </authorList>
    </citation>
    <scope>IDENTIFICATION</scope>
    <source>
        <tissue evidence="10">Muscle</tissue>
    </source>
</reference>
<dbReference type="PANTHER" id="PTHR46909">
    <property type="entry name" value="39S RIBOSOMAL PROTEIN L36, MITOCHONDRIAL"/>
    <property type="match status" value="1"/>
</dbReference>
<evidence type="ECO:0000256" key="7">
    <source>
        <dbReference type="ARBA" id="ARBA00035239"/>
    </source>
</evidence>
<evidence type="ECO:0000256" key="6">
    <source>
        <dbReference type="ARBA" id="ARBA00023274"/>
    </source>
</evidence>
<comment type="subcellular location">
    <subcellularLocation>
        <location evidence="1">Mitochondrion</location>
    </subcellularLocation>
</comment>
<evidence type="ECO:0000256" key="3">
    <source>
        <dbReference type="ARBA" id="ARBA00022946"/>
    </source>
</evidence>
<evidence type="ECO:0000256" key="2">
    <source>
        <dbReference type="ARBA" id="ARBA00007645"/>
    </source>
</evidence>
<dbReference type="PANTHER" id="PTHR46909:SF1">
    <property type="entry name" value="LARGE RIBOSOMAL SUBUNIT PROTEIN BL36M"/>
    <property type="match status" value="1"/>
</dbReference>
<comment type="similarity">
    <text evidence="2">Belongs to the bacterial ribosomal protein bL36 family.</text>
</comment>
<evidence type="ECO:0000256" key="5">
    <source>
        <dbReference type="ARBA" id="ARBA00023128"/>
    </source>
</evidence>